<evidence type="ECO:0000313" key="2">
    <source>
        <dbReference type="Proteomes" id="UP001501747"/>
    </source>
</evidence>
<proteinExistence type="predicted"/>
<reference evidence="2" key="1">
    <citation type="journal article" date="2019" name="Int. J. Syst. Evol. Microbiol.">
        <title>The Global Catalogue of Microorganisms (GCM) 10K type strain sequencing project: providing services to taxonomists for standard genome sequencing and annotation.</title>
        <authorList>
            <consortium name="The Broad Institute Genomics Platform"/>
            <consortium name="The Broad Institute Genome Sequencing Center for Infectious Disease"/>
            <person name="Wu L."/>
            <person name="Ma J."/>
        </authorList>
    </citation>
    <scope>NUCLEOTIDE SEQUENCE [LARGE SCALE GENOMIC DNA]</scope>
    <source>
        <strain evidence="2">JCM 17342</strain>
    </source>
</reference>
<dbReference type="InterPro" id="IPR014721">
    <property type="entry name" value="Ribsml_uS5_D2-typ_fold_subgr"/>
</dbReference>
<dbReference type="RefSeq" id="WP_344879676.1">
    <property type="nucleotide sequence ID" value="NZ_BAABAL010000018.1"/>
</dbReference>
<comment type="caution">
    <text evidence="1">The sequence shown here is derived from an EMBL/GenBank/DDBJ whole genome shotgun (WGS) entry which is preliminary data.</text>
</comment>
<organism evidence="1 2">
    <name type="scientific">Allokutzneria multivorans</name>
    <dbReference type="NCBI Taxonomy" id="1142134"/>
    <lineage>
        <taxon>Bacteria</taxon>
        <taxon>Bacillati</taxon>
        <taxon>Actinomycetota</taxon>
        <taxon>Actinomycetes</taxon>
        <taxon>Pseudonocardiales</taxon>
        <taxon>Pseudonocardiaceae</taxon>
        <taxon>Allokutzneria</taxon>
    </lineage>
</organism>
<keyword evidence="2" id="KW-1185">Reference proteome</keyword>
<dbReference type="EMBL" id="BAABAL010000018">
    <property type="protein sequence ID" value="GAA4021133.1"/>
    <property type="molecule type" value="Genomic_DNA"/>
</dbReference>
<protein>
    <submittedName>
        <fullName evidence="1">Uncharacterized protein</fullName>
    </submittedName>
</protein>
<accession>A0ABP7T5B8</accession>
<sequence length="146" mass="15566">MTGSFPSRAVRGITVSSRRGANCAPNFVQFTVDFEPLDAPGHEFVADLDYGHDEYDAETHRECAPSIMDGILLNLVGAEKNDDLPLPVDRLDGSADGPVIAVRVVLTSVRYHAVDYSSYAHRHAGWRAAAEARRVLAGESAAGGGG</sequence>
<dbReference type="Proteomes" id="UP001501747">
    <property type="component" value="Unassembled WGS sequence"/>
</dbReference>
<gene>
    <name evidence="1" type="ORF">GCM10022247_51640</name>
</gene>
<evidence type="ECO:0000313" key="1">
    <source>
        <dbReference type="EMBL" id="GAA4021133.1"/>
    </source>
</evidence>
<name>A0ABP7T5B8_9PSEU</name>
<dbReference type="Gene3D" id="3.30.230.10">
    <property type="match status" value="1"/>
</dbReference>